<gene>
    <name evidence="2" type="ORF">NEJAP_1531</name>
</gene>
<accession>A0A7R6PH19</accession>
<dbReference type="PANTHER" id="PTHR42972">
    <property type="entry name" value="TOL-PAL SYSTEM PROTEIN TOLB"/>
    <property type="match status" value="1"/>
</dbReference>
<dbReference type="PANTHER" id="PTHR42972:SF8">
    <property type="entry name" value="POLYHYDROXYBUTYRATE DEPOLYMERASE"/>
    <property type="match status" value="1"/>
</dbReference>
<feature type="signal peptide" evidence="1">
    <location>
        <begin position="1"/>
        <end position="22"/>
    </location>
</feature>
<keyword evidence="1" id="KW-0732">Signal</keyword>
<dbReference type="RefSeq" id="WP_201350100.1">
    <property type="nucleotide sequence ID" value="NZ_AP014546.1"/>
</dbReference>
<evidence type="ECO:0000256" key="1">
    <source>
        <dbReference type="SAM" id="SignalP"/>
    </source>
</evidence>
<dbReference type="Proteomes" id="UP000595332">
    <property type="component" value="Chromosome"/>
</dbReference>
<dbReference type="GO" id="GO:0050526">
    <property type="term" value="F:poly(3-hydroxybutyrate) depolymerase activity"/>
    <property type="evidence" value="ECO:0007669"/>
    <property type="project" value="UniProtKB-EC"/>
</dbReference>
<proteinExistence type="predicted"/>
<dbReference type="InterPro" id="IPR029058">
    <property type="entry name" value="AB_hydrolase_fold"/>
</dbReference>
<dbReference type="Gene3D" id="3.40.50.1820">
    <property type="entry name" value="alpha/beta hydrolase"/>
    <property type="match status" value="2"/>
</dbReference>
<organism evidence="2 3">
    <name type="scientific">Neptunomonas japonica JAMM 1380</name>
    <dbReference type="NCBI Taxonomy" id="1441457"/>
    <lineage>
        <taxon>Bacteria</taxon>
        <taxon>Pseudomonadati</taxon>
        <taxon>Pseudomonadota</taxon>
        <taxon>Gammaproteobacteria</taxon>
        <taxon>Oceanospirillales</taxon>
        <taxon>Oceanospirillaceae</taxon>
        <taxon>Neptunomonas</taxon>
    </lineage>
</organism>
<dbReference type="EMBL" id="AP014546">
    <property type="protein sequence ID" value="BBB29483.1"/>
    <property type="molecule type" value="Genomic_DNA"/>
</dbReference>
<sequence length="359" mass="39725">MRSRMPLILAGFIILVTSYAHAIETRLPAMNAQAEQTSVSGLSSGAYMAAQFHVAYSEKLVGAGIVAGGPWNCASTFSFMSPLTNALTTCMDPCKYSWFICPSAFFPDGDELANFAKESAEAALIDAPTNLLDDKVYIFSGQNDKTVVTKVVDSTFDFYQSIGLSDNQIFYNKSVNAGHAFITNDAEDSACDVTQSPYINNCNIPQALRMLTHFYGELNEPAATPGGDLLRFNQRAFFESDITSMDDDAYVYIPQSCKTQQCRLHVALHGCRQGISVINTTYIEQTGYMEVADSNNIIVLYPQVKASHVNPVNPRGCWDFWGYTSNNLPPFNYAYKKAPQMQAINRMIERLISPIENIK</sequence>
<feature type="chain" id="PRO_5032531444" evidence="1">
    <location>
        <begin position="23"/>
        <end position="359"/>
    </location>
</feature>
<reference evidence="2 3" key="1">
    <citation type="journal article" date="2008" name="Int. J. Syst. Evol. Microbiol.">
        <title>Neptunomonas japonica sp. nov., an Osedax japonicus symbiont-like bacterium isolated from sediment adjacent to sperm whale carcasses off Kagoshima, Japan.</title>
        <authorList>
            <person name="Miyazaki M."/>
            <person name="Nogi Y."/>
            <person name="Fujiwara Y."/>
            <person name="Kawato M."/>
            <person name="Kubokawa K."/>
            <person name="Horikoshi K."/>
        </authorList>
    </citation>
    <scope>NUCLEOTIDE SEQUENCE [LARGE SCALE GENOMIC DNA]</scope>
    <source>
        <strain evidence="2 3">JAMM 1380</strain>
    </source>
</reference>
<dbReference type="EC" id="3.1.1.75" evidence="2"/>
<keyword evidence="3" id="KW-1185">Reference proteome</keyword>
<evidence type="ECO:0000313" key="3">
    <source>
        <dbReference type="Proteomes" id="UP000595332"/>
    </source>
</evidence>
<evidence type="ECO:0000313" key="2">
    <source>
        <dbReference type="EMBL" id="BBB29483.1"/>
    </source>
</evidence>
<name>A0A7R6PH19_9GAMM</name>
<dbReference type="KEGG" id="njp:NEJAP_1531"/>
<dbReference type="AlphaFoldDB" id="A0A7R6PH19"/>
<keyword evidence="2" id="KW-0378">Hydrolase</keyword>
<dbReference type="SUPFAM" id="SSF53474">
    <property type="entry name" value="alpha/beta-Hydrolases"/>
    <property type="match status" value="1"/>
</dbReference>
<protein>
    <submittedName>
        <fullName evidence="2">Poly (3-hydroxybutyrate) depolymerase</fullName>
        <ecNumber evidence="2">3.1.1.75</ecNumber>
    </submittedName>
</protein>